<dbReference type="Gene3D" id="3.40.50.1820">
    <property type="entry name" value="alpha/beta hydrolase"/>
    <property type="match status" value="1"/>
</dbReference>
<comment type="caution">
    <text evidence="2">The sequence shown here is derived from an EMBL/GenBank/DDBJ whole genome shotgun (WGS) entry which is preliminary data.</text>
</comment>
<evidence type="ECO:0000313" key="2">
    <source>
        <dbReference type="EMBL" id="GEO96677.1"/>
    </source>
</evidence>
<keyword evidence="3" id="KW-1185">Reference proteome</keyword>
<feature type="domain" description="AB hydrolase-1" evidence="1">
    <location>
        <begin position="139"/>
        <end position="226"/>
    </location>
</feature>
<dbReference type="InterPro" id="IPR029058">
    <property type="entry name" value="AB_hydrolase_fold"/>
</dbReference>
<dbReference type="SUPFAM" id="SSF53474">
    <property type="entry name" value="alpha/beta-Hydrolases"/>
    <property type="match status" value="1"/>
</dbReference>
<protein>
    <submittedName>
        <fullName evidence="2">Alpha/beta hydrolase</fullName>
    </submittedName>
</protein>
<dbReference type="GO" id="GO:0016020">
    <property type="term" value="C:membrane"/>
    <property type="evidence" value="ECO:0007669"/>
    <property type="project" value="TreeGrafter"/>
</dbReference>
<evidence type="ECO:0000313" key="3">
    <source>
        <dbReference type="Proteomes" id="UP000321103"/>
    </source>
</evidence>
<gene>
    <name evidence="2" type="ORF">KTU01_28000</name>
</gene>
<proteinExistence type="predicted"/>
<accession>A0A512IG87</accession>
<dbReference type="GO" id="GO:0016787">
    <property type="term" value="F:hydrolase activity"/>
    <property type="evidence" value="ECO:0007669"/>
    <property type="project" value="UniProtKB-KW"/>
</dbReference>
<dbReference type="EMBL" id="BJZS01000093">
    <property type="protein sequence ID" value="GEO96677.1"/>
    <property type="molecule type" value="Genomic_DNA"/>
</dbReference>
<keyword evidence="2" id="KW-0378">Hydrolase</keyword>
<name>A0A512IG87_9MICC</name>
<dbReference type="RefSeq" id="WP_147017730.1">
    <property type="nucleotide sequence ID" value="NZ_BJZS01000093.1"/>
</dbReference>
<organism evidence="2 3">
    <name type="scientific">Kocuria turfanensis</name>
    <dbReference type="NCBI Taxonomy" id="388357"/>
    <lineage>
        <taxon>Bacteria</taxon>
        <taxon>Bacillati</taxon>
        <taxon>Actinomycetota</taxon>
        <taxon>Actinomycetes</taxon>
        <taxon>Micrococcales</taxon>
        <taxon>Micrococcaceae</taxon>
        <taxon>Kocuria</taxon>
    </lineage>
</organism>
<reference evidence="2 3" key="1">
    <citation type="submission" date="2019-07" db="EMBL/GenBank/DDBJ databases">
        <title>Whole genome shotgun sequence of Kocuria turfanensis NBRC 107627.</title>
        <authorList>
            <person name="Hosoyama A."/>
            <person name="Uohara A."/>
            <person name="Ohji S."/>
            <person name="Ichikawa N."/>
        </authorList>
    </citation>
    <scope>NUCLEOTIDE SEQUENCE [LARGE SCALE GENOMIC DNA]</scope>
    <source>
        <strain evidence="2 3">NBRC 107627</strain>
    </source>
</reference>
<dbReference type="STRING" id="388357.GCA_001580365_00410"/>
<dbReference type="PANTHER" id="PTHR43798">
    <property type="entry name" value="MONOACYLGLYCEROL LIPASE"/>
    <property type="match status" value="1"/>
</dbReference>
<sequence>MGNPELVALPVGFEEFHRLDFINYQLNRAHALGFAERRELFDAAARIRSMEDGGPVFEALSSRAAVEGRFRSAAGYARLAEFFTPPRSPYKRQRYRRYLELFDTAFAEAALVRHEVPYAGAALPAYALPAAGPSAGGTVLLHGGFDSVIEEFFPVVQRIAAAGFDVIAFEGPGQGGARTVHGLTSDHDWEKPVAAVLDHFRLDRAALVGISMGGYWALRAAGRAPRIHQVVAWPPVYDWLHRIHPALRAPVRAMVRHRDFMRWSVRTRARLSPTLRVVVDQVLYVLDSRDPADVPEWFLGMNAAHLGSERVRQDVLLMCGEHDAFQPPALTRAQAQALTNAHSVTTRLFTRAEQTDQHCQMGNLDLACRVLTTWLRSVATNAGGSAPRSDPSS</sequence>
<dbReference type="InterPro" id="IPR000073">
    <property type="entry name" value="AB_hydrolase_1"/>
</dbReference>
<dbReference type="InterPro" id="IPR050266">
    <property type="entry name" value="AB_hydrolase_sf"/>
</dbReference>
<dbReference type="Pfam" id="PF00561">
    <property type="entry name" value="Abhydrolase_1"/>
    <property type="match status" value="1"/>
</dbReference>
<dbReference type="Proteomes" id="UP000321103">
    <property type="component" value="Unassembled WGS sequence"/>
</dbReference>
<dbReference type="AlphaFoldDB" id="A0A512IG87"/>
<evidence type="ECO:0000259" key="1">
    <source>
        <dbReference type="Pfam" id="PF00561"/>
    </source>
</evidence>
<dbReference type="PANTHER" id="PTHR43798:SF33">
    <property type="entry name" value="HYDROLASE, PUTATIVE (AFU_ORTHOLOGUE AFUA_2G14860)-RELATED"/>
    <property type="match status" value="1"/>
</dbReference>